<evidence type="ECO:0000256" key="3">
    <source>
        <dbReference type="ARBA" id="ARBA00022833"/>
    </source>
</evidence>
<keyword evidence="3" id="KW-0862">Zinc</keyword>
<dbReference type="GO" id="GO:0016810">
    <property type="term" value="F:hydrolase activity, acting on carbon-nitrogen (but not peptide) bonds"/>
    <property type="evidence" value="ECO:0007669"/>
    <property type="project" value="InterPro"/>
</dbReference>
<evidence type="ECO:0000256" key="1">
    <source>
        <dbReference type="ARBA" id="ARBA00022723"/>
    </source>
</evidence>
<dbReference type="Gene3D" id="2.30.40.10">
    <property type="entry name" value="Urease, subunit C, domain 1"/>
    <property type="match status" value="1"/>
</dbReference>
<protein>
    <submittedName>
        <fullName evidence="5">Cytosine/adenosine deaminase-related metal-dependent hydrolase</fullName>
    </submittedName>
</protein>
<keyword evidence="2 5" id="KW-0378">Hydrolase</keyword>
<dbReference type="AlphaFoldDB" id="A0A7W7R2L7"/>
<evidence type="ECO:0000259" key="4">
    <source>
        <dbReference type="Pfam" id="PF22039"/>
    </source>
</evidence>
<accession>A0A7W7R2L7</accession>
<gene>
    <name evidence="5" type="ORF">FHR34_003046</name>
</gene>
<dbReference type="InterPro" id="IPR011059">
    <property type="entry name" value="Metal-dep_hydrolase_composite"/>
</dbReference>
<dbReference type="InterPro" id="IPR054418">
    <property type="entry name" value="MQNX/HUTI_composite_N"/>
</dbReference>
<evidence type="ECO:0000256" key="2">
    <source>
        <dbReference type="ARBA" id="ARBA00022801"/>
    </source>
</evidence>
<name>A0A7W7R2L7_KITKI</name>
<comment type="caution">
    <text evidence="5">The sequence shown here is derived from an EMBL/GenBank/DDBJ whole genome shotgun (WGS) entry which is preliminary data.</text>
</comment>
<reference evidence="5 6" key="1">
    <citation type="submission" date="2020-08" db="EMBL/GenBank/DDBJ databases">
        <title>Sequencing the genomes of 1000 actinobacteria strains.</title>
        <authorList>
            <person name="Klenk H.-P."/>
        </authorList>
    </citation>
    <scope>NUCLEOTIDE SEQUENCE [LARGE SCALE GENOMIC DNA]</scope>
    <source>
        <strain evidence="5 6">DSM 41654</strain>
    </source>
</reference>
<dbReference type="EMBL" id="JACHJV010000001">
    <property type="protein sequence ID" value="MBB4924053.1"/>
    <property type="molecule type" value="Genomic_DNA"/>
</dbReference>
<keyword evidence="1" id="KW-0479">Metal-binding</keyword>
<dbReference type="RefSeq" id="WP_184936063.1">
    <property type="nucleotide sequence ID" value="NZ_JACHJV010000001.1"/>
</dbReference>
<keyword evidence="6" id="KW-1185">Reference proteome</keyword>
<dbReference type="Pfam" id="PF22039">
    <property type="entry name" value="HUTI_composite_bact"/>
    <property type="match status" value="1"/>
</dbReference>
<sequence length="196" mass="20836">MLTLHRVTLLITSDTAPPILDGAVLVRGDRIAALGPYVELAAAHPQARLREWTGARLTPGQAQPCGALLLERHYHPDPREGLGVEPRPLPPGGVEAGWYGGLGGSARRGLQLMLRHGTTALAGPFERPEVRAAVSRSGLRVLTPFEPSHALNTLAFEGVPYGALTVDGRADFAIFDRGTGECLGTVLAGRLVFRGR</sequence>
<dbReference type="Proteomes" id="UP000540506">
    <property type="component" value="Unassembled WGS sequence"/>
</dbReference>
<dbReference type="GO" id="GO:0046872">
    <property type="term" value="F:metal ion binding"/>
    <property type="evidence" value="ECO:0007669"/>
    <property type="project" value="UniProtKB-KW"/>
</dbReference>
<dbReference type="SUPFAM" id="SSF51338">
    <property type="entry name" value="Composite domain of metallo-dependent hydrolases"/>
    <property type="match status" value="1"/>
</dbReference>
<organism evidence="5 6">
    <name type="scientific">Kitasatospora kifunensis</name>
    <name type="common">Streptomyces kifunensis</name>
    <dbReference type="NCBI Taxonomy" id="58351"/>
    <lineage>
        <taxon>Bacteria</taxon>
        <taxon>Bacillati</taxon>
        <taxon>Actinomycetota</taxon>
        <taxon>Actinomycetes</taxon>
        <taxon>Kitasatosporales</taxon>
        <taxon>Streptomycetaceae</taxon>
        <taxon>Kitasatospora</taxon>
    </lineage>
</organism>
<feature type="domain" description="Aminodeoxyfutalosine deaminase/Imidazolonepropionase-like composite" evidence="4">
    <location>
        <begin position="22"/>
        <end position="47"/>
    </location>
</feature>
<evidence type="ECO:0000313" key="6">
    <source>
        <dbReference type="Proteomes" id="UP000540506"/>
    </source>
</evidence>
<evidence type="ECO:0000313" key="5">
    <source>
        <dbReference type="EMBL" id="MBB4924053.1"/>
    </source>
</evidence>
<proteinExistence type="predicted"/>